<dbReference type="AlphaFoldDB" id="A0A653L426"/>
<gene>
    <name evidence="2" type="ORF">AERO8C_30012</name>
</gene>
<evidence type="ECO:0000313" key="2">
    <source>
        <dbReference type="EMBL" id="VXA86425.1"/>
    </source>
</evidence>
<organism evidence="2 3">
    <name type="scientific">Aeromonas veronii</name>
    <dbReference type="NCBI Taxonomy" id="654"/>
    <lineage>
        <taxon>Bacteria</taxon>
        <taxon>Pseudomonadati</taxon>
        <taxon>Pseudomonadota</taxon>
        <taxon>Gammaproteobacteria</taxon>
        <taxon>Aeromonadales</taxon>
        <taxon>Aeromonadaceae</taxon>
        <taxon>Aeromonas</taxon>
    </lineage>
</organism>
<evidence type="ECO:0000313" key="3">
    <source>
        <dbReference type="Proteomes" id="UP000439123"/>
    </source>
</evidence>
<sequence length="85" mass="9194">MQQPLPRLRQAKRTALDQPHPGRLLQPLDMQADIGLGHVQFGGGLAKMLQPGQGDKGLQPVNIQHKSPSTRDVRGLPGKIGRFAA</sequence>
<name>A0A653L426_AERVE</name>
<dbReference type="Proteomes" id="UP000439123">
    <property type="component" value="Unassembled WGS sequence"/>
</dbReference>
<protein>
    <submittedName>
        <fullName evidence="2">Uncharacterized protein</fullName>
    </submittedName>
</protein>
<evidence type="ECO:0000256" key="1">
    <source>
        <dbReference type="SAM" id="MobiDB-lite"/>
    </source>
</evidence>
<accession>A0A653L426</accession>
<proteinExistence type="predicted"/>
<feature type="region of interest" description="Disordered" evidence="1">
    <location>
        <begin position="1"/>
        <end position="25"/>
    </location>
</feature>
<dbReference type="EMBL" id="CABWLC010000016">
    <property type="protein sequence ID" value="VXA86425.1"/>
    <property type="molecule type" value="Genomic_DNA"/>
</dbReference>
<reference evidence="2 3" key="1">
    <citation type="submission" date="2019-10" db="EMBL/GenBank/DDBJ databases">
        <authorList>
            <person name="Karimi E."/>
        </authorList>
    </citation>
    <scope>NUCLEOTIDE SEQUENCE [LARGE SCALE GENOMIC DNA]</scope>
    <source>
        <strain evidence="2">Aeromonas sp. 8C</strain>
    </source>
</reference>
<feature type="region of interest" description="Disordered" evidence="1">
    <location>
        <begin position="50"/>
        <end position="85"/>
    </location>
</feature>